<evidence type="ECO:0000256" key="1">
    <source>
        <dbReference type="ARBA" id="ARBA00000085"/>
    </source>
</evidence>
<evidence type="ECO:0000313" key="13">
    <source>
        <dbReference type="EMBL" id="MFC4766799.1"/>
    </source>
</evidence>
<proteinExistence type="predicted"/>
<evidence type="ECO:0000313" key="14">
    <source>
        <dbReference type="Proteomes" id="UP001596002"/>
    </source>
</evidence>
<evidence type="ECO:0000256" key="4">
    <source>
        <dbReference type="ARBA" id="ARBA00022679"/>
    </source>
</evidence>
<keyword evidence="3" id="KW-0597">Phosphoprotein</keyword>
<keyword evidence="6" id="KW-0418">Kinase</keyword>
<dbReference type="InterPro" id="IPR035965">
    <property type="entry name" value="PAS-like_dom_sf"/>
</dbReference>
<feature type="transmembrane region" description="Helical" evidence="9">
    <location>
        <begin position="127"/>
        <end position="148"/>
    </location>
</feature>
<dbReference type="CDD" id="cd00075">
    <property type="entry name" value="HATPase"/>
    <property type="match status" value="1"/>
</dbReference>
<feature type="transmembrane region" description="Helical" evidence="9">
    <location>
        <begin position="200"/>
        <end position="217"/>
    </location>
</feature>
<dbReference type="Gene3D" id="3.30.450.20">
    <property type="entry name" value="PAS domain"/>
    <property type="match status" value="1"/>
</dbReference>
<comment type="catalytic activity">
    <reaction evidence="1">
        <text>ATP + protein L-histidine = ADP + protein N-phospho-L-histidine.</text>
        <dbReference type="EC" id="2.7.13.3"/>
    </reaction>
</comment>
<dbReference type="InterPro" id="IPR000700">
    <property type="entry name" value="PAS-assoc_C"/>
</dbReference>
<dbReference type="Pfam" id="PF02518">
    <property type="entry name" value="HATPase_c"/>
    <property type="match status" value="1"/>
</dbReference>
<keyword evidence="4" id="KW-0808">Transferase</keyword>
<keyword evidence="9" id="KW-0472">Membrane</keyword>
<feature type="domain" description="PAC" evidence="12">
    <location>
        <begin position="307"/>
        <end position="359"/>
    </location>
</feature>
<dbReference type="GO" id="GO:0005524">
    <property type="term" value="F:ATP binding"/>
    <property type="evidence" value="ECO:0007669"/>
    <property type="project" value="UniProtKB-KW"/>
</dbReference>
<evidence type="ECO:0000256" key="7">
    <source>
        <dbReference type="ARBA" id="ARBA00022840"/>
    </source>
</evidence>
<evidence type="ECO:0000256" key="9">
    <source>
        <dbReference type="SAM" id="Phobius"/>
    </source>
</evidence>
<dbReference type="InterPro" id="IPR004358">
    <property type="entry name" value="Sig_transdc_His_kin-like_C"/>
</dbReference>
<dbReference type="InterPro" id="IPR000014">
    <property type="entry name" value="PAS"/>
</dbReference>
<dbReference type="PANTHER" id="PTHR43065:SF34">
    <property type="entry name" value="SPORULATION KINASE A"/>
    <property type="match status" value="1"/>
</dbReference>
<feature type="transmembrane region" description="Helical" evidence="9">
    <location>
        <begin position="101"/>
        <end position="121"/>
    </location>
</feature>
<dbReference type="PROSITE" id="PS50112">
    <property type="entry name" value="PAS"/>
    <property type="match status" value="1"/>
</dbReference>
<dbReference type="InterPro" id="IPR036097">
    <property type="entry name" value="HisK_dim/P_sf"/>
</dbReference>
<dbReference type="SMART" id="SM00388">
    <property type="entry name" value="HisKA"/>
    <property type="match status" value="1"/>
</dbReference>
<keyword evidence="7 13" id="KW-0067">ATP-binding</keyword>
<dbReference type="InterPro" id="IPR005467">
    <property type="entry name" value="His_kinase_dom"/>
</dbReference>
<feature type="transmembrane region" description="Helical" evidence="9">
    <location>
        <begin position="6"/>
        <end position="24"/>
    </location>
</feature>
<dbReference type="NCBIfam" id="TIGR00229">
    <property type="entry name" value="sensory_box"/>
    <property type="match status" value="1"/>
</dbReference>
<evidence type="ECO:0000259" key="11">
    <source>
        <dbReference type="PROSITE" id="PS50112"/>
    </source>
</evidence>
<evidence type="ECO:0000256" key="5">
    <source>
        <dbReference type="ARBA" id="ARBA00022741"/>
    </source>
</evidence>
<dbReference type="InterPro" id="IPR001610">
    <property type="entry name" value="PAC"/>
</dbReference>
<dbReference type="RefSeq" id="WP_380024695.1">
    <property type="nucleotide sequence ID" value="NZ_JBHSHC010000031.1"/>
</dbReference>
<keyword evidence="5" id="KW-0547">Nucleotide-binding</keyword>
<dbReference type="PROSITE" id="PS50113">
    <property type="entry name" value="PAC"/>
    <property type="match status" value="1"/>
</dbReference>
<keyword evidence="9" id="KW-0812">Transmembrane</keyword>
<accession>A0ABV9PZ42</accession>
<dbReference type="SUPFAM" id="SSF47384">
    <property type="entry name" value="Homodimeric domain of signal transducing histidine kinase"/>
    <property type="match status" value="1"/>
</dbReference>
<dbReference type="InterPro" id="IPR003594">
    <property type="entry name" value="HATPase_dom"/>
</dbReference>
<dbReference type="Pfam" id="PF08447">
    <property type="entry name" value="PAS_3"/>
    <property type="match status" value="1"/>
</dbReference>
<dbReference type="InterPro" id="IPR003661">
    <property type="entry name" value="HisK_dim/P_dom"/>
</dbReference>
<keyword evidence="9" id="KW-1133">Transmembrane helix</keyword>
<dbReference type="SMART" id="SM00387">
    <property type="entry name" value="HATPase_c"/>
    <property type="match status" value="1"/>
</dbReference>
<evidence type="ECO:0000256" key="8">
    <source>
        <dbReference type="ARBA" id="ARBA00023012"/>
    </source>
</evidence>
<dbReference type="EMBL" id="JBHSHC010000031">
    <property type="protein sequence ID" value="MFC4766799.1"/>
    <property type="molecule type" value="Genomic_DNA"/>
</dbReference>
<feature type="transmembrane region" description="Helical" evidence="9">
    <location>
        <begin position="57"/>
        <end position="89"/>
    </location>
</feature>
<protein>
    <recommendedName>
        <fullName evidence="2">histidine kinase</fullName>
        <ecNumber evidence="2">2.7.13.3</ecNumber>
    </recommendedName>
</protein>
<dbReference type="SMART" id="SM00091">
    <property type="entry name" value="PAS"/>
    <property type="match status" value="1"/>
</dbReference>
<dbReference type="Gene3D" id="3.30.565.10">
    <property type="entry name" value="Histidine kinase-like ATPase, C-terminal domain"/>
    <property type="match status" value="1"/>
</dbReference>
<evidence type="ECO:0000256" key="2">
    <source>
        <dbReference type="ARBA" id="ARBA00012438"/>
    </source>
</evidence>
<dbReference type="InterPro" id="IPR013655">
    <property type="entry name" value="PAS_fold_3"/>
</dbReference>
<dbReference type="Proteomes" id="UP001596002">
    <property type="component" value="Unassembled WGS sequence"/>
</dbReference>
<organism evidence="13 14">
    <name type="scientific">Effusibacillus consociatus</name>
    <dbReference type="NCBI Taxonomy" id="1117041"/>
    <lineage>
        <taxon>Bacteria</taxon>
        <taxon>Bacillati</taxon>
        <taxon>Bacillota</taxon>
        <taxon>Bacilli</taxon>
        <taxon>Bacillales</taxon>
        <taxon>Alicyclobacillaceae</taxon>
        <taxon>Effusibacillus</taxon>
    </lineage>
</organism>
<dbReference type="PROSITE" id="PS50109">
    <property type="entry name" value="HIS_KIN"/>
    <property type="match status" value="1"/>
</dbReference>
<dbReference type="Pfam" id="PF00512">
    <property type="entry name" value="HisKA"/>
    <property type="match status" value="1"/>
</dbReference>
<dbReference type="CDD" id="cd00082">
    <property type="entry name" value="HisKA"/>
    <property type="match status" value="1"/>
</dbReference>
<evidence type="ECO:0000256" key="6">
    <source>
        <dbReference type="ARBA" id="ARBA00022777"/>
    </source>
</evidence>
<name>A0ABV9PZ42_9BACL</name>
<dbReference type="PRINTS" id="PR00344">
    <property type="entry name" value="BCTRLSENSOR"/>
</dbReference>
<evidence type="ECO:0000256" key="3">
    <source>
        <dbReference type="ARBA" id="ARBA00022553"/>
    </source>
</evidence>
<feature type="domain" description="PAS" evidence="11">
    <location>
        <begin position="234"/>
        <end position="304"/>
    </location>
</feature>
<feature type="transmembrane region" description="Helical" evidence="9">
    <location>
        <begin position="160"/>
        <end position="180"/>
    </location>
</feature>
<dbReference type="SUPFAM" id="SSF55785">
    <property type="entry name" value="PYP-like sensor domain (PAS domain)"/>
    <property type="match status" value="1"/>
</dbReference>
<dbReference type="InterPro" id="IPR036890">
    <property type="entry name" value="HATPase_C_sf"/>
</dbReference>
<dbReference type="PANTHER" id="PTHR43065">
    <property type="entry name" value="SENSOR HISTIDINE KINASE"/>
    <property type="match status" value="1"/>
</dbReference>
<dbReference type="CDD" id="cd00130">
    <property type="entry name" value="PAS"/>
    <property type="match status" value="1"/>
</dbReference>
<keyword evidence="14" id="KW-1185">Reference proteome</keyword>
<feature type="transmembrane region" description="Helical" evidence="9">
    <location>
        <begin position="31"/>
        <end position="51"/>
    </location>
</feature>
<evidence type="ECO:0000259" key="10">
    <source>
        <dbReference type="PROSITE" id="PS50109"/>
    </source>
</evidence>
<dbReference type="Gene3D" id="1.10.287.130">
    <property type="match status" value="1"/>
</dbReference>
<sequence>MKDVNWYTGSLFSLGVFAFVKSLFTWNIDPIWPFILITALVIVLDLFPIILPNGHEFVFGSIGSLLILFEFGFSACMLSFVISYTFIFLKKYRSFRKIKWFRYFTSLGMTFIALSISYALINVTENINLLIRVFLVASAFEIINYFLFIGIRRTVLGIPVSHNLTTTIPTQMILILTYVTALPRLLSINSHDLIKLGNELISTAIFMLIIIFLSRAYSKDITKRKQTETELRKNEAKYRHITENTSDLIWVLDVNGVFRYASPSSKWVLGLEPEELEGKFMIRRVHPENASNLRKVYTEAIRTKRSYQAEFRYRHSGGDWVIIEAHGKPVIGENGDVESIVVVARDVTKRKQTEELLRKSDKLSAVGQLAAGVAHEIRNPLTTIKGFLHLIKSGSCKVEYLDIALSEIERMESIINEFLMLSKPQAKNFKITDPRILIKNVITLLTTQAILKNVQILYEFDSNVPFVMCDENQLKQVFINLIQNAIEAMPDGGNILIHVKKPDTGNILIRVIDQGHGISEDRIHRLGEPFYSTKEKGTGLGLMISYKIVQEHNGTIEVQSKINEGTTVDVLLPSYREEAGGFDAQSQNR</sequence>
<reference evidence="14" key="1">
    <citation type="journal article" date="2019" name="Int. J. Syst. Evol. Microbiol.">
        <title>The Global Catalogue of Microorganisms (GCM) 10K type strain sequencing project: providing services to taxonomists for standard genome sequencing and annotation.</title>
        <authorList>
            <consortium name="The Broad Institute Genomics Platform"/>
            <consortium name="The Broad Institute Genome Sequencing Center for Infectious Disease"/>
            <person name="Wu L."/>
            <person name="Ma J."/>
        </authorList>
    </citation>
    <scope>NUCLEOTIDE SEQUENCE [LARGE SCALE GENOMIC DNA]</scope>
    <source>
        <strain evidence="14">WYCCWR 12678</strain>
    </source>
</reference>
<gene>
    <name evidence="13" type="ORF">ACFO8Q_05375</name>
</gene>
<dbReference type="SUPFAM" id="SSF55874">
    <property type="entry name" value="ATPase domain of HSP90 chaperone/DNA topoisomerase II/histidine kinase"/>
    <property type="match status" value="1"/>
</dbReference>
<keyword evidence="8" id="KW-0902">Two-component regulatory system</keyword>
<dbReference type="SMART" id="SM00086">
    <property type="entry name" value="PAC"/>
    <property type="match status" value="1"/>
</dbReference>
<feature type="domain" description="Histidine kinase" evidence="10">
    <location>
        <begin position="372"/>
        <end position="576"/>
    </location>
</feature>
<evidence type="ECO:0000259" key="12">
    <source>
        <dbReference type="PROSITE" id="PS50113"/>
    </source>
</evidence>
<dbReference type="EC" id="2.7.13.3" evidence="2"/>
<comment type="caution">
    <text evidence="13">The sequence shown here is derived from an EMBL/GenBank/DDBJ whole genome shotgun (WGS) entry which is preliminary data.</text>
</comment>